<protein>
    <submittedName>
        <fullName evidence="1">Uncharacterized protein</fullName>
    </submittedName>
</protein>
<reference evidence="2" key="1">
    <citation type="journal article" date="2019" name="Int. J. Syst. Evol. Microbiol.">
        <title>The Global Catalogue of Microorganisms (GCM) 10K type strain sequencing project: providing services to taxonomists for standard genome sequencing and annotation.</title>
        <authorList>
            <consortium name="The Broad Institute Genomics Platform"/>
            <consortium name="The Broad Institute Genome Sequencing Center for Infectious Disease"/>
            <person name="Wu L."/>
            <person name="Ma J."/>
        </authorList>
    </citation>
    <scope>NUCLEOTIDE SEQUENCE [LARGE SCALE GENOMIC DNA]</scope>
    <source>
        <strain evidence="2">JCM 3115</strain>
    </source>
</reference>
<dbReference type="EMBL" id="BMQJ01000016">
    <property type="protein sequence ID" value="GGQ20080.1"/>
    <property type="molecule type" value="Genomic_DNA"/>
</dbReference>
<dbReference type="Proteomes" id="UP000611554">
    <property type="component" value="Unassembled WGS sequence"/>
</dbReference>
<name>A0ABQ2R967_9ACTN</name>
<sequence>MSGLQDRCRRSAFHDEFADELGERREDVEVDQFRVTRVRVGQVRAAPESTVAARAVIGIRGR</sequence>
<proteinExistence type="predicted"/>
<gene>
    <name evidence="1" type="ORF">GCM10010140_58110</name>
</gene>
<evidence type="ECO:0000313" key="1">
    <source>
        <dbReference type="EMBL" id="GGQ20080.1"/>
    </source>
</evidence>
<accession>A0ABQ2R967</accession>
<keyword evidence="2" id="KW-1185">Reference proteome</keyword>
<evidence type="ECO:0000313" key="2">
    <source>
        <dbReference type="Proteomes" id="UP000611554"/>
    </source>
</evidence>
<comment type="caution">
    <text evidence="1">The sequence shown here is derived from an EMBL/GenBank/DDBJ whole genome shotgun (WGS) entry which is preliminary data.</text>
</comment>
<organism evidence="1 2">
    <name type="scientific">Streptosporangium pseudovulgare</name>
    <dbReference type="NCBI Taxonomy" id="35765"/>
    <lineage>
        <taxon>Bacteria</taxon>
        <taxon>Bacillati</taxon>
        <taxon>Actinomycetota</taxon>
        <taxon>Actinomycetes</taxon>
        <taxon>Streptosporangiales</taxon>
        <taxon>Streptosporangiaceae</taxon>
        <taxon>Streptosporangium</taxon>
    </lineage>
</organism>
<dbReference type="RefSeq" id="WP_189249626.1">
    <property type="nucleotide sequence ID" value="NZ_BMQJ01000016.1"/>
</dbReference>